<dbReference type="EMBL" id="JBHTMK010000018">
    <property type="protein sequence ID" value="MFD1366446.1"/>
    <property type="molecule type" value="Genomic_DNA"/>
</dbReference>
<dbReference type="PROSITE" id="PS51257">
    <property type="entry name" value="PROKAR_LIPOPROTEIN"/>
    <property type="match status" value="1"/>
</dbReference>
<sequence>MNIAVRPLILLGTALLAVSACDDGETPKAASTPDAAAKWSGYAKECPLLPGQEPGKRNAAPYRSPTLFSVRCQYRTADNKQEKVALSVTVYRAASGGGTAEQLAIAVMEKNRATATATARPAVTGSTAPTASTEPIEDLGDNAFARLVPKRGVRVYVRSANALIQVDYTDPEGGKDALTTATELTRQALTGLA</sequence>
<protein>
    <recommendedName>
        <fullName evidence="4">DUF3558 domain-containing protein</fullName>
    </recommendedName>
</protein>
<organism evidence="2 3">
    <name type="scientific">Actinoplanes sichuanensis</name>
    <dbReference type="NCBI Taxonomy" id="512349"/>
    <lineage>
        <taxon>Bacteria</taxon>
        <taxon>Bacillati</taxon>
        <taxon>Actinomycetota</taxon>
        <taxon>Actinomycetes</taxon>
        <taxon>Micromonosporales</taxon>
        <taxon>Micromonosporaceae</taxon>
        <taxon>Actinoplanes</taxon>
    </lineage>
</organism>
<gene>
    <name evidence="2" type="ORF">ACFQ5G_13920</name>
</gene>
<comment type="caution">
    <text evidence="2">The sequence shown here is derived from an EMBL/GenBank/DDBJ whole genome shotgun (WGS) entry which is preliminary data.</text>
</comment>
<keyword evidence="1" id="KW-0732">Signal</keyword>
<accession>A0ABW4A6Y4</accession>
<evidence type="ECO:0000256" key="1">
    <source>
        <dbReference type="SAM" id="SignalP"/>
    </source>
</evidence>
<evidence type="ECO:0000313" key="3">
    <source>
        <dbReference type="Proteomes" id="UP001597183"/>
    </source>
</evidence>
<reference evidence="3" key="1">
    <citation type="journal article" date="2019" name="Int. J. Syst. Evol. Microbiol.">
        <title>The Global Catalogue of Microorganisms (GCM) 10K type strain sequencing project: providing services to taxonomists for standard genome sequencing and annotation.</title>
        <authorList>
            <consortium name="The Broad Institute Genomics Platform"/>
            <consortium name="The Broad Institute Genome Sequencing Center for Infectious Disease"/>
            <person name="Wu L."/>
            <person name="Ma J."/>
        </authorList>
    </citation>
    <scope>NUCLEOTIDE SEQUENCE [LARGE SCALE GENOMIC DNA]</scope>
    <source>
        <strain evidence="3">CCM 7526</strain>
    </source>
</reference>
<dbReference type="RefSeq" id="WP_317793206.1">
    <property type="nucleotide sequence ID" value="NZ_AP028461.1"/>
</dbReference>
<dbReference type="Proteomes" id="UP001597183">
    <property type="component" value="Unassembled WGS sequence"/>
</dbReference>
<proteinExistence type="predicted"/>
<name>A0ABW4A6Y4_9ACTN</name>
<evidence type="ECO:0008006" key="4">
    <source>
        <dbReference type="Google" id="ProtNLM"/>
    </source>
</evidence>
<feature type="chain" id="PRO_5046440297" description="DUF3558 domain-containing protein" evidence="1">
    <location>
        <begin position="23"/>
        <end position="193"/>
    </location>
</feature>
<keyword evidence="3" id="KW-1185">Reference proteome</keyword>
<evidence type="ECO:0000313" key="2">
    <source>
        <dbReference type="EMBL" id="MFD1366446.1"/>
    </source>
</evidence>
<feature type="signal peptide" evidence="1">
    <location>
        <begin position="1"/>
        <end position="22"/>
    </location>
</feature>